<evidence type="ECO:0000256" key="4">
    <source>
        <dbReference type="PROSITE-ProRule" id="PRU00169"/>
    </source>
</evidence>
<evidence type="ECO:0000259" key="7">
    <source>
        <dbReference type="PROSITE" id="PS50110"/>
    </source>
</evidence>
<feature type="transmembrane region" description="Helical" evidence="5">
    <location>
        <begin position="154"/>
        <end position="176"/>
    </location>
</feature>
<keyword evidence="5" id="KW-0812">Transmembrane</keyword>
<dbReference type="SUPFAM" id="SSF55785">
    <property type="entry name" value="PYP-like sensor domain (PAS domain)"/>
    <property type="match status" value="2"/>
</dbReference>
<proteinExistence type="predicted"/>
<dbReference type="Pfam" id="PF02518">
    <property type="entry name" value="HATPase_c"/>
    <property type="match status" value="1"/>
</dbReference>
<evidence type="ECO:0000259" key="8">
    <source>
        <dbReference type="PROSITE" id="PS50112"/>
    </source>
</evidence>
<dbReference type="SUPFAM" id="SSF55874">
    <property type="entry name" value="ATPase domain of HSP90 chaperone/DNA topoisomerase II/histidine kinase"/>
    <property type="match status" value="1"/>
</dbReference>
<dbReference type="SUPFAM" id="SSF52172">
    <property type="entry name" value="CheY-like"/>
    <property type="match status" value="1"/>
</dbReference>
<dbReference type="InterPro" id="IPR001610">
    <property type="entry name" value="PAC"/>
</dbReference>
<comment type="caution">
    <text evidence="10">The sequence shown here is derived from an EMBL/GenBank/DDBJ whole genome shotgun (WGS) entry which is preliminary data.</text>
</comment>
<dbReference type="EMBL" id="JANUGV010000004">
    <property type="protein sequence ID" value="MCS0609505.1"/>
    <property type="molecule type" value="Genomic_DNA"/>
</dbReference>
<keyword evidence="3 4" id="KW-0597">Phosphoprotein</keyword>
<dbReference type="SMART" id="SM00388">
    <property type="entry name" value="HisKA"/>
    <property type="match status" value="1"/>
</dbReference>
<dbReference type="InterPro" id="IPR013656">
    <property type="entry name" value="PAS_4"/>
</dbReference>
<evidence type="ECO:0000256" key="2">
    <source>
        <dbReference type="ARBA" id="ARBA00012438"/>
    </source>
</evidence>
<feature type="domain" description="Response regulatory" evidence="7">
    <location>
        <begin position="790"/>
        <end position="904"/>
    </location>
</feature>
<dbReference type="InterPro" id="IPR004358">
    <property type="entry name" value="Sig_transdc_His_kin-like_C"/>
</dbReference>
<dbReference type="Pfam" id="PF00072">
    <property type="entry name" value="Response_reg"/>
    <property type="match status" value="1"/>
</dbReference>
<dbReference type="InterPro" id="IPR011006">
    <property type="entry name" value="CheY-like_superfamily"/>
</dbReference>
<dbReference type="RefSeq" id="WP_258857159.1">
    <property type="nucleotide sequence ID" value="NZ_JANUGV010000004.1"/>
</dbReference>
<dbReference type="Gene3D" id="3.30.565.10">
    <property type="entry name" value="Histidine kinase-like ATPase, C-terminal domain"/>
    <property type="match status" value="1"/>
</dbReference>
<dbReference type="SMART" id="SM00448">
    <property type="entry name" value="REC"/>
    <property type="match status" value="1"/>
</dbReference>
<protein>
    <recommendedName>
        <fullName evidence="2">histidine kinase</fullName>
        <ecNumber evidence="2">2.7.13.3</ecNumber>
    </recommendedName>
</protein>
<organism evidence="10 11">
    <name type="scientific">Massilia solisilvae</name>
    <dbReference type="NCBI Taxonomy" id="1811225"/>
    <lineage>
        <taxon>Bacteria</taxon>
        <taxon>Pseudomonadati</taxon>
        <taxon>Pseudomonadota</taxon>
        <taxon>Betaproteobacteria</taxon>
        <taxon>Burkholderiales</taxon>
        <taxon>Oxalobacteraceae</taxon>
        <taxon>Telluria group</taxon>
        <taxon>Massilia</taxon>
    </lineage>
</organism>
<dbReference type="SMART" id="SM00091">
    <property type="entry name" value="PAS"/>
    <property type="match status" value="2"/>
</dbReference>
<dbReference type="InterPro" id="IPR033424">
    <property type="entry name" value="MASE4"/>
</dbReference>
<dbReference type="PROSITE" id="PS50113">
    <property type="entry name" value="PAC"/>
    <property type="match status" value="2"/>
</dbReference>
<dbReference type="Gene3D" id="3.30.450.20">
    <property type="entry name" value="PAS domain"/>
    <property type="match status" value="2"/>
</dbReference>
<evidence type="ECO:0000313" key="10">
    <source>
        <dbReference type="EMBL" id="MCS0609505.1"/>
    </source>
</evidence>
<dbReference type="InterPro" id="IPR005467">
    <property type="entry name" value="His_kinase_dom"/>
</dbReference>
<feature type="domain" description="Histidine kinase" evidence="6">
    <location>
        <begin position="552"/>
        <end position="770"/>
    </location>
</feature>
<evidence type="ECO:0000313" key="11">
    <source>
        <dbReference type="Proteomes" id="UP001205861"/>
    </source>
</evidence>
<dbReference type="Pfam" id="PF08448">
    <property type="entry name" value="PAS_4"/>
    <property type="match status" value="2"/>
</dbReference>
<dbReference type="PROSITE" id="PS50112">
    <property type="entry name" value="PAS"/>
    <property type="match status" value="2"/>
</dbReference>
<accession>A0ABT2BLW3</accession>
<dbReference type="Gene3D" id="1.10.287.130">
    <property type="match status" value="1"/>
</dbReference>
<dbReference type="InterPro" id="IPR036097">
    <property type="entry name" value="HisK_dim/P_sf"/>
</dbReference>
<reference evidence="10 11" key="1">
    <citation type="submission" date="2022-08" db="EMBL/GenBank/DDBJ databases">
        <title>Reclassification of Massilia species as members of the genera Telluria, Duganella, Pseudoduganella, Mokoshia gen. nov. and Zemynaea gen. nov. using orthogonal and non-orthogonal genome-based approaches.</title>
        <authorList>
            <person name="Bowman J.P."/>
        </authorList>
    </citation>
    <scope>NUCLEOTIDE SEQUENCE [LARGE SCALE GENOMIC DNA]</scope>
    <source>
        <strain evidence="10 11">JCM 31607</strain>
    </source>
</reference>
<feature type="domain" description="PAC" evidence="9">
    <location>
        <begin position="358"/>
        <end position="412"/>
    </location>
</feature>
<feature type="transmembrane region" description="Helical" evidence="5">
    <location>
        <begin position="51"/>
        <end position="72"/>
    </location>
</feature>
<dbReference type="CDD" id="cd00130">
    <property type="entry name" value="PAS"/>
    <property type="match status" value="2"/>
</dbReference>
<dbReference type="Proteomes" id="UP001205861">
    <property type="component" value="Unassembled WGS sequence"/>
</dbReference>
<sequence>MDTSSAPPGCDLASQAPSTSQKKCAMVVLLCSLAGSVGLAPFVRLQCPRELAFVGIYGAALVITDLLTSLFLVGQMPARRSRGVALLAFGYLFTSIATLCYVVLFPGQFAVLGIDAHNELSSWVYLLAHGVFPLFVAGYASSGRQAAPRFFVRTGLAGAALLALGMTLAVALLLPHLPRLLDGDLHTAAYKTGVRLDMLIGAAALASLIRRRRWMLLDIWLAVAMVAWLLDVGLSAGLNGQRFDVGFYAGRLYGLAASLMVLGVLAAENMSLHERLKRAFAETIEARATQKSHELLASVLQQLPEGVVVIDRDDHCVMANERAASLAGLAQGIGPLAAASEAVRSLVGDKADRIAEGASFRGELVESAADGNRRVLSVSGLPMRDRAGTITGAVVTLDDVTDRTNAEEQVRHDLVKSRALLENTPLAAVEWGADLVVRRWNRRAEELFGWKAAEVVGRRMDEILFVHADDAQSVTSMLSQLLASGQVYLRSENRNVTRDGRVLHCEWYNSAIYGAGGQLDTMFSLALDVTATRHAIEQLRDADQRKDVFIATLAHELRNPLAPIANAASLLLSKKVTPDRIEWIASMISRQSGRMARLLDDLLDVSRISRGKFQLHRESTDFGNLVREALQISMPLIETARHHIHVDLPQEAVWVDVDPLRMAQVVVNLVNNSAKYTHPGGRIEVRLRQHGDAATLTVADNGIGIEPEMLAHVFEPFVQTVRARDLSQGGLGIGLALTRGLVELHGGTIAAYSKGKDCGAEFTVVLPTCAGAPVAHSAADGAGATLAGTSILIADDNEDAAESLAQLLRLRGAHVEVAHDGEEALARFRQHPADIAILDLGMPKLGGLDVARALAQMTPRPYLLAVTGRGRNEDRRDSVHAGFDEHMTKPVPPGQLIKLLSRVAPARQRSPHIEAGL</sequence>
<feature type="domain" description="PAS" evidence="8">
    <location>
        <begin position="418"/>
        <end position="485"/>
    </location>
</feature>
<feature type="transmembrane region" description="Helical" evidence="5">
    <location>
        <begin position="124"/>
        <end position="142"/>
    </location>
</feature>
<dbReference type="CDD" id="cd00082">
    <property type="entry name" value="HisKA"/>
    <property type="match status" value="1"/>
</dbReference>
<evidence type="ECO:0000256" key="3">
    <source>
        <dbReference type="ARBA" id="ARBA00022553"/>
    </source>
</evidence>
<dbReference type="PROSITE" id="PS50110">
    <property type="entry name" value="RESPONSE_REGULATORY"/>
    <property type="match status" value="1"/>
</dbReference>
<dbReference type="SMART" id="SM00086">
    <property type="entry name" value="PAC"/>
    <property type="match status" value="2"/>
</dbReference>
<feature type="transmembrane region" description="Helical" evidence="5">
    <location>
        <begin position="248"/>
        <end position="267"/>
    </location>
</feature>
<evidence type="ECO:0000256" key="1">
    <source>
        <dbReference type="ARBA" id="ARBA00000085"/>
    </source>
</evidence>
<dbReference type="CDD" id="cd00075">
    <property type="entry name" value="HATPase"/>
    <property type="match status" value="1"/>
</dbReference>
<dbReference type="InterPro" id="IPR001789">
    <property type="entry name" value="Sig_transdc_resp-reg_receiver"/>
</dbReference>
<dbReference type="InterPro" id="IPR035965">
    <property type="entry name" value="PAS-like_dom_sf"/>
</dbReference>
<feature type="domain" description="PAS" evidence="8">
    <location>
        <begin position="292"/>
        <end position="331"/>
    </location>
</feature>
<dbReference type="InterPro" id="IPR036890">
    <property type="entry name" value="HATPase_C_sf"/>
</dbReference>
<keyword evidence="5" id="KW-1133">Transmembrane helix</keyword>
<dbReference type="SMART" id="SM00387">
    <property type="entry name" value="HATPase_c"/>
    <property type="match status" value="1"/>
</dbReference>
<feature type="transmembrane region" description="Helical" evidence="5">
    <location>
        <begin position="24"/>
        <end position="45"/>
    </location>
</feature>
<dbReference type="EC" id="2.7.13.3" evidence="2"/>
<evidence type="ECO:0000259" key="6">
    <source>
        <dbReference type="PROSITE" id="PS50109"/>
    </source>
</evidence>
<comment type="catalytic activity">
    <reaction evidence="1">
        <text>ATP + protein L-histidine = ADP + protein N-phospho-L-histidine.</text>
        <dbReference type="EC" id="2.7.13.3"/>
    </reaction>
</comment>
<dbReference type="Gene3D" id="3.40.50.2300">
    <property type="match status" value="1"/>
</dbReference>
<dbReference type="PROSITE" id="PS50109">
    <property type="entry name" value="HIS_KIN"/>
    <property type="match status" value="1"/>
</dbReference>
<dbReference type="PANTHER" id="PTHR43547">
    <property type="entry name" value="TWO-COMPONENT HISTIDINE KINASE"/>
    <property type="match status" value="1"/>
</dbReference>
<dbReference type="SUPFAM" id="SSF47384">
    <property type="entry name" value="Homodimeric domain of signal transducing histidine kinase"/>
    <property type="match status" value="1"/>
</dbReference>
<dbReference type="PANTHER" id="PTHR43547:SF2">
    <property type="entry name" value="HYBRID SIGNAL TRANSDUCTION HISTIDINE KINASE C"/>
    <property type="match status" value="1"/>
</dbReference>
<dbReference type="Pfam" id="PF00512">
    <property type="entry name" value="HisKA"/>
    <property type="match status" value="1"/>
</dbReference>
<feature type="domain" description="PAC" evidence="9">
    <location>
        <begin position="489"/>
        <end position="541"/>
    </location>
</feature>
<dbReference type="InterPro" id="IPR003661">
    <property type="entry name" value="HisK_dim/P_dom"/>
</dbReference>
<name>A0ABT2BLW3_9BURK</name>
<dbReference type="InterPro" id="IPR003594">
    <property type="entry name" value="HATPase_dom"/>
</dbReference>
<dbReference type="InterPro" id="IPR000700">
    <property type="entry name" value="PAS-assoc_C"/>
</dbReference>
<feature type="modified residue" description="4-aspartylphosphate" evidence="4">
    <location>
        <position position="839"/>
    </location>
</feature>
<keyword evidence="5" id="KW-0472">Membrane</keyword>
<evidence type="ECO:0000259" key="9">
    <source>
        <dbReference type="PROSITE" id="PS50113"/>
    </source>
</evidence>
<dbReference type="NCBIfam" id="TIGR00229">
    <property type="entry name" value="sensory_box"/>
    <property type="match status" value="2"/>
</dbReference>
<evidence type="ECO:0000256" key="5">
    <source>
        <dbReference type="SAM" id="Phobius"/>
    </source>
</evidence>
<dbReference type="PRINTS" id="PR00344">
    <property type="entry name" value="BCTRLSENSOR"/>
</dbReference>
<feature type="transmembrane region" description="Helical" evidence="5">
    <location>
        <begin position="84"/>
        <end position="104"/>
    </location>
</feature>
<dbReference type="InterPro" id="IPR000014">
    <property type="entry name" value="PAS"/>
</dbReference>
<gene>
    <name evidence="10" type="ORF">NX773_15145</name>
</gene>
<keyword evidence="11" id="KW-1185">Reference proteome</keyword>
<dbReference type="Pfam" id="PF17158">
    <property type="entry name" value="MASE4"/>
    <property type="match status" value="1"/>
</dbReference>
<feature type="transmembrane region" description="Helical" evidence="5">
    <location>
        <begin position="216"/>
        <end position="236"/>
    </location>
</feature>